<evidence type="ECO:0000256" key="7">
    <source>
        <dbReference type="ARBA" id="ARBA00022827"/>
    </source>
</evidence>
<evidence type="ECO:0000313" key="12">
    <source>
        <dbReference type="EMBL" id="KRO03144.1"/>
    </source>
</evidence>
<dbReference type="InterPro" id="IPR002218">
    <property type="entry name" value="MnmG-rel"/>
</dbReference>
<comment type="similarity">
    <text evidence="10">Belongs to the MnmG family. TrmFO subfamily.</text>
</comment>
<feature type="binding site" evidence="10">
    <location>
        <begin position="9"/>
        <end position="14"/>
    </location>
    <ligand>
        <name>FAD</name>
        <dbReference type="ChEBI" id="CHEBI:57692"/>
    </ligand>
</feature>
<keyword evidence="4 10" id="KW-0285">Flavoprotein</keyword>
<feature type="domain" description="MnmG N-terminal" evidence="11">
    <location>
        <begin position="4"/>
        <end position="360"/>
    </location>
</feature>
<name>A0ABR5Q1T1_9ACTN</name>
<evidence type="ECO:0000256" key="8">
    <source>
        <dbReference type="ARBA" id="ARBA00022857"/>
    </source>
</evidence>
<keyword evidence="3 10" id="KW-0489">Methyltransferase</keyword>
<gene>
    <name evidence="10" type="primary">trmFO</name>
    <name evidence="12" type="ORF">IV60_GL000323</name>
</gene>
<comment type="function">
    <text evidence="10">Catalyzes the folate-dependent formation of 5-methyl-uridine at position 54 (M-5-U54) in all tRNAs.</text>
</comment>
<comment type="subcellular location">
    <subcellularLocation>
        <location evidence="10">Cytoplasm</location>
    </subcellularLocation>
</comment>
<proteinExistence type="inferred from homology"/>
<dbReference type="GO" id="GO:0008168">
    <property type="term" value="F:methyltransferase activity"/>
    <property type="evidence" value="ECO:0007669"/>
    <property type="project" value="UniProtKB-KW"/>
</dbReference>
<evidence type="ECO:0000259" key="11">
    <source>
        <dbReference type="Pfam" id="PF01134"/>
    </source>
</evidence>
<evidence type="ECO:0000256" key="5">
    <source>
        <dbReference type="ARBA" id="ARBA00022679"/>
    </source>
</evidence>
<evidence type="ECO:0000256" key="2">
    <source>
        <dbReference type="ARBA" id="ARBA00022490"/>
    </source>
</evidence>
<organism evidence="12 13">
    <name type="scientific">Lancefieldella rimae</name>
    <dbReference type="NCBI Taxonomy" id="1383"/>
    <lineage>
        <taxon>Bacteria</taxon>
        <taxon>Bacillati</taxon>
        <taxon>Actinomycetota</taxon>
        <taxon>Coriobacteriia</taxon>
        <taxon>Coriobacteriales</taxon>
        <taxon>Atopobiaceae</taxon>
        <taxon>Lancefieldella</taxon>
    </lineage>
</organism>
<comment type="catalytic activity">
    <reaction evidence="10">
        <text>uridine(54) in tRNA + (6R)-5,10-methylene-5,6,7,8-tetrahydrofolate + NADH + H(+) = 5-methyluridine(54) in tRNA + (6S)-5,6,7,8-tetrahydrofolate + NAD(+)</text>
        <dbReference type="Rhea" id="RHEA:16873"/>
        <dbReference type="Rhea" id="RHEA-COMP:10167"/>
        <dbReference type="Rhea" id="RHEA-COMP:10193"/>
        <dbReference type="ChEBI" id="CHEBI:15378"/>
        <dbReference type="ChEBI" id="CHEBI:15636"/>
        <dbReference type="ChEBI" id="CHEBI:57453"/>
        <dbReference type="ChEBI" id="CHEBI:57540"/>
        <dbReference type="ChEBI" id="CHEBI:57945"/>
        <dbReference type="ChEBI" id="CHEBI:65315"/>
        <dbReference type="ChEBI" id="CHEBI:74447"/>
        <dbReference type="EC" id="2.1.1.74"/>
    </reaction>
</comment>
<dbReference type="NCBIfam" id="NF003739">
    <property type="entry name" value="PRK05335.1"/>
    <property type="match status" value="1"/>
</dbReference>
<dbReference type="PANTHER" id="PTHR11806:SF2">
    <property type="entry name" value="METHYLENETETRAHYDROFOLATE--TRNA-(URACIL-5-)-METHYLTRANSFERASE TRMFO"/>
    <property type="match status" value="1"/>
</dbReference>
<dbReference type="InterPro" id="IPR004417">
    <property type="entry name" value="TrmFO"/>
</dbReference>
<keyword evidence="13" id="KW-1185">Reference proteome</keyword>
<keyword evidence="5 10" id="KW-0808">Transferase</keyword>
<keyword evidence="2 10" id="KW-0963">Cytoplasm</keyword>
<evidence type="ECO:0000256" key="4">
    <source>
        <dbReference type="ARBA" id="ARBA00022630"/>
    </source>
</evidence>
<dbReference type="HAMAP" id="MF_01037">
    <property type="entry name" value="TrmFO"/>
    <property type="match status" value="1"/>
</dbReference>
<comment type="catalytic activity">
    <reaction evidence="10">
        <text>uridine(54) in tRNA + (6R)-5,10-methylene-5,6,7,8-tetrahydrofolate + NADPH + H(+) = 5-methyluridine(54) in tRNA + (6S)-5,6,7,8-tetrahydrofolate + NADP(+)</text>
        <dbReference type="Rhea" id="RHEA:62372"/>
        <dbReference type="Rhea" id="RHEA-COMP:10167"/>
        <dbReference type="Rhea" id="RHEA-COMP:10193"/>
        <dbReference type="ChEBI" id="CHEBI:15378"/>
        <dbReference type="ChEBI" id="CHEBI:15636"/>
        <dbReference type="ChEBI" id="CHEBI:57453"/>
        <dbReference type="ChEBI" id="CHEBI:57783"/>
        <dbReference type="ChEBI" id="CHEBI:58349"/>
        <dbReference type="ChEBI" id="CHEBI:65315"/>
        <dbReference type="ChEBI" id="CHEBI:74447"/>
        <dbReference type="EC" id="2.1.1.74"/>
    </reaction>
</comment>
<keyword evidence="7 10" id="KW-0274">FAD</keyword>
<keyword evidence="6 10" id="KW-0819">tRNA processing</keyword>
<dbReference type="GO" id="GO:0032259">
    <property type="term" value="P:methylation"/>
    <property type="evidence" value="ECO:0007669"/>
    <property type="project" value="UniProtKB-KW"/>
</dbReference>
<comment type="cofactor">
    <cofactor evidence="1 10">
        <name>FAD</name>
        <dbReference type="ChEBI" id="CHEBI:57692"/>
    </cofactor>
</comment>
<dbReference type="GeneID" id="84904025"/>
<keyword evidence="9 10" id="KW-0520">NAD</keyword>
<dbReference type="InterPro" id="IPR036188">
    <property type="entry name" value="FAD/NAD-bd_sf"/>
</dbReference>
<dbReference type="InterPro" id="IPR040131">
    <property type="entry name" value="MnmG_N"/>
</dbReference>
<dbReference type="Proteomes" id="UP000051927">
    <property type="component" value="Unassembled WGS sequence"/>
</dbReference>
<dbReference type="RefSeq" id="WP_003148294.1">
    <property type="nucleotide sequence ID" value="NZ_JQCP01000001.1"/>
</dbReference>
<evidence type="ECO:0000256" key="1">
    <source>
        <dbReference type="ARBA" id="ARBA00001974"/>
    </source>
</evidence>
<reference evidence="12 13" key="1">
    <citation type="journal article" date="2015" name="Genome Announc.">
        <title>Expanding the biotechnology potential of lactobacilli through comparative genomics of 213 strains and associated genera.</title>
        <authorList>
            <person name="Sun Z."/>
            <person name="Harris H.M."/>
            <person name="McCann A."/>
            <person name="Guo C."/>
            <person name="Argimon S."/>
            <person name="Zhang W."/>
            <person name="Yang X."/>
            <person name="Jeffery I.B."/>
            <person name="Cooney J.C."/>
            <person name="Kagawa T.F."/>
            <person name="Liu W."/>
            <person name="Song Y."/>
            <person name="Salvetti E."/>
            <person name="Wrobel A."/>
            <person name="Rasinkangas P."/>
            <person name="Parkhill J."/>
            <person name="Rea M.C."/>
            <person name="O'Sullivan O."/>
            <person name="Ritari J."/>
            <person name="Douillard F.P."/>
            <person name="Paul Ross R."/>
            <person name="Yang R."/>
            <person name="Briner A.E."/>
            <person name="Felis G.E."/>
            <person name="de Vos W.M."/>
            <person name="Barrangou R."/>
            <person name="Klaenhammer T.R."/>
            <person name="Caufield P.W."/>
            <person name="Cui Y."/>
            <person name="Zhang H."/>
            <person name="O'Toole P.W."/>
        </authorList>
    </citation>
    <scope>NUCLEOTIDE SEQUENCE [LARGE SCALE GENOMIC DNA]</scope>
    <source>
        <strain evidence="12 13">DSM 7090</strain>
    </source>
</reference>
<evidence type="ECO:0000256" key="10">
    <source>
        <dbReference type="HAMAP-Rule" id="MF_01037"/>
    </source>
</evidence>
<evidence type="ECO:0000256" key="3">
    <source>
        <dbReference type="ARBA" id="ARBA00022603"/>
    </source>
</evidence>
<accession>A0ABR5Q1T1</accession>
<keyword evidence="8 10" id="KW-0521">NADP</keyword>
<dbReference type="Pfam" id="PF01134">
    <property type="entry name" value="GIDA"/>
    <property type="match status" value="1"/>
</dbReference>
<evidence type="ECO:0000256" key="6">
    <source>
        <dbReference type="ARBA" id="ARBA00022694"/>
    </source>
</evidence>
<dbReference type="SUPFAM" id="SSF51905">
    <property type="entry name" value="FAD/NAD(P)-binding domain"/>
    <property type="match status" value="1"/>
</dbReference>
<dbReference type="PANTHER" id="PTHR11806">
    <property type="entry name" value="GLUCOSE INHIBITED DIVISION PROTEIN A"/>
    <property type="match status" value="1"/>
</dbReference>
<evidence type="ECO:0000313" key="13">
    <source>
        <dbReference type="Proteomes" id="UP000051927"/>
    </source>
</evidence>
<dbReference type="EMBL" id="JQCP01000001">
    <property type="protein sequence ID" value="KRO03144.1"/>
    <property type="molecule type" value="Genomic_DNA"/>
</dbReference>
<dbReference type="Gene3D" id="3.50.50.60">
    <property type="entry name" value="FAD/NAD(P)-binding domain"/>
    <property type="match status" value="2"/>
</dbReference>
<sequence length="449" mass="49216">MKKQVTVIGAGLAGSECALQLAARGIEVLLIEQRPTKQSPAHHTSNFAELVCSNSLKSTKEESAAGILKRELAGMKSFLLQFAQDTAVPAGGALAVDREKFSSMVTAAISSNPLIRVERREAVEIPAEPCVIAAGPLCSDSLYDAISQRLGTHRMSFYDAAAPIIAADSIDRSIVFAQSRYSEGEKGDYLNCPLNKDEYGMFIQELLAACRVVSHEFEQRDLFQACQPIEEVARTGVDSLRFGALKPVGLTDPRDGRRPWAAVQLRAENADATAYNLVGFQTNLVWGEQRRVFSMIPGLGEAEFLRYGVMHRNSFVDAPHALTPSFAIPHTHIRLAGQLTGTEGYVEAIASGLLAALNTYADLIAAPEICLPKTGALGSLVSYATDPNTKEYQPMHVNFGLFPPLDEEIKKKDERRRRMTQRAQRDFDEYLSTRHDIFVLEGDALVTNL</sequence>
<protein>
    <recommendedName>
        <fullName evidence="10">Methylenetetrahydrofolate--tRNA-(uracil-5-)-methyltransferase TrmFO</fullName>
        <ecNumber evidence="10">2.1.1.74</ecNumber>
    </recommendedName>
    <alternativeName>
        <fullName evidence="10">Folate-dependent tRNA (uracil-5-)-methyltransferase</fullName>
    </alternativeName>
    <alternativeName>
        <fullName evidence="10">Folate-dependent tRNA(M-5-U54)-methyltransferase</fullName>
    </alternativeName>
</protein>
<dbReference type="EC" id="2.1.1.74" evidence="10"/>
<evidence type="ECO:0000256" key="9">
    <source>
        <dbReference type="ARBA" id="ARBA00023027"/>
    </source>
</evidence>
<dbReference type="NCBIfam" id="TIGR00137">
    <property type="entry name" value="gid_trmFO"/>
    <property type="match status" value="1"/>
</dbReference>
<comment type="caution">
    <text evidence="12">The sequence shown here is derived from an EMBL/GenBank/DDBJ whole genome shotgun (WGS) entry which is preliminary data.</text>
</comment>